<reference evidence="15 16" key="1">
    <citation type="submission" date="2024-01" db="EMBL/GenBank/DDBJ databases">
        <title>The genomes of 5 underutilized Papilionoideae crops provide insights into root nodulation and disease resistance.</title>
        <authorList>
            <person name="Yuan L."/>
        </authorList>
    </citation>
    <scope>NUCLEOTIDE SEQUENCE [LARGE SCALE GENOMIC DNA]</scope>
    <source>
        <strain evidence="15">LY-2023</strain>
        <tissue evidence="15">Leaf</tissue>
    </source>
</reference>
<dbReference type="Gene3D" id="3.40.190.10">
    <property type="entry name" value="Periplasmic binding protein-like II"/>
    <property type="match status" value="1"/>
</dbReference>
<organism evidence="15 16">
    <name type="scientific">Clitoria ternatea</name>
    <name type="common">Butterfly pea</name>
    <dbReference type="NCBI Taxonomy" id="43366"/>
    <lineage>
        <taxon>Eukaryota</taxon>
        <taxon>Viridiplantae</taxon>
        <taxon>Streptophyta</taxon>
        <taxon>Embryophyta</taxon>
        <taxon>Tracheophyta</taxon>
        <taxon>Spermatophyta</taxon>
        <taxon>Magnoliopsida</taxon>
        <taxon>eudicotyledons</taxon>
        <taxon>Gunneridae</taxon>
        <taxon>Pentapetalae</taxon>
        <taxon>rosids</taxon>
        <taxon>fabids</taxon>
        <taxon>Fabales</taxon>
        <taxon>Fabaceae</taxon>
        <taxon>Papilionoideae</taxon>
        <taxon>50 kb inversion clade</taxon>
        <taxon>NPAAA clade</taxon>
        <taxon>indigoferoid/millettioid clade</taxon>
        <taxon>Phaseoleae</taxon>
        <taxon>Clitoria</taxon>
    </lineage>
</organism>
<evidence type="ECO:0000256" key="8">
    <source>
        <dbReference type="ARBA" id="ARBA00023170"/>
    </source>
</evidence>
<dbReference type="GO" id="GO:0016020">
    <property type="term" value="C:membrane"/>
    <property type="evidence" value="ECO:0007669"/>
    <property type="project" value="UniProtKB-SubCell"/>
</dbReference>
<dbReference type="EMBL" id="JAYKXN010000002">
    <property type="protein sequence ID" value="KAK7311930.1"/>
    <property type="molecule type" value="Genomic_DNA"/>
</dbReference>
<dbReference type="PANTHER" id="PTHR34836">
    <property type="entry name" value="OS06G0188250 PROTEIN"/>
    <property type="match status" value="1"/>
</dbReference>
<keyword evidence="6" id="KW-0406">Ion transport</keyword>
<gene>
    <name evidence="15" type="ORF">RJT34_10407</name>
</gene>
<keyword evidence="4 13" id="KW-0812">Transmembrane</keyword>
<sequence length="584" mass="65106">MQSNFVIKLGEKAHVPIITFSATSSSLTSLRSQYSFRISQNDSAQVNAISSIVQAFGWKAAIPIYIDNDYGEGVIPFLTNALQHAYIRIPYLSAISTSASDENIREELYKLMTMQTRVFVVHMSLHLGSRLLTIAKQIGMMSQGYVWIITDGMANMLFSLDSQLKESMQGVLGVKTYIPRTEQFDEFKVRWRRRFLQEHPTLVDINLNVFGVWAYDATMALAMAVEKVGSTNFIGNNNGEKVVSNCARLVVIIWVFVVLILVQSYTASLTSLLTVEKLSPTLTDVNQLMKNKLNVGYYRGSFVYGMLKNMGFQDSHLIPFISVQDCDELFNKGSGNGGIAAAFDETPNLRLISGTYCSKYTILEPTFKTDGYGYVFPRGSPLVADISRAILNVTQGDKMKTIEEAWFNKNNCSETGTPISSDNLSIDSFWGLFLIAGVASVSSLLIFAVRFIHEHRSIWLQSNSNNTSTWKRMGVMLRIFDQKDLSSHAFRKREEKGESEIRSTHHGLGAAFESTTSTYCPPSPSPSGQTESDFTFYGDHGLFSADHGDVNPYGHEPNDMEIKITMMQSVPSPSTMAMEITSDD</sequence>
<dbReference type="AlphaFoldDB" id="A0AAN9PTT2"/>
<keyword evidence="11" id="KW-0407">Ion channel</keyword>
<keyword evidence="8" id="KW-0675">Receptor</keyword>
<dbReference type="Pfam" id="PF01094">
    <property type="entry name" value="ANF_receptor"/>
    <property type="match status" value="1"/>
</dbReference>
<evidence type="ECO:0000256" key="6">
    <source>
        <dbReference type="ARBA" id="ARBA00023065"/>
    </source>
</evidence>
<dbReference type="InterPro" id="IPR001828">
    <property type="entry name" value="ANF_lig-bd_rcpt"/>
</dbReference>
<keyword evidence="10" id="KW-1071">Ligand-gated ion channel</keyword>
<dbReference type="SUPFAM" id="SSF53822">
    <property type="entry name" value="Periplasmic binding protein-like I"/>
    <property type="match status" value="1"/>
</dbReference>
<feature type="transmembrane region" description="Helical" evidence="13">
    <location>
        <begin position="429"/>
        <end position="452"/>
    </location>
</feature>
<comment type="subcellular location">
    <subcellularLocation>
        <location evidence="1">Membrane</location>
        <topology evidence="1">Multi-pass membrane protein</topology>
    </subcellularLocation>
</comment>
<feature type="domain" description="Ionotropic glutamate receptor C-terminal" evidence="14">
    <location>
        <begin position="209"/>
        <end position="409"/>
    </location>
</feature>
<evidence type="ECO:0000256" key="12">
    <source>
        <dbReference type="ARBA" id="ARBA00049638"/>
    </source>
</evidence>
<evidence type="ECO:0000313" key="15">
    <source>
        <dbReference type="EMBL" id="KAK7311930.1"/>
    </source>
</evidence>
<dbReference type="GO" id="GO:0015276">
    <property type="term" value="F:ligand-gated monoatomic ion channel activity"/>
    <property type="evidence" value="ECO:0007669"/>
    <property type="project" value="InterPro"/>
</dbReference>
<evidence type="ECO:0000259" key="14">
    <source>
        <dbReference type="SMART" id="SM00079"/>
    </source>
</evidence>
<evidence type="ECO:0000256" key="9">
    <source>
        <dbReference type="ARBA" id="ARBA00023180"/>
    </source>
</evidence>
<keyword evidence="9" id="KW-0325">Glycoprotein</keyword>
<evidence type="ECO:0000256" key="13">
    <source>
        <dbReference type="SAM" id="Phobius"/>
    </source>
</evidence>
<evidence type="ECO:0000256" key="11">
    <source>
        <dbReference type="ARBA" id="ARBA00023303"/>
    </source>
</evidence>
<evidence type="ECO:0000256" key="10">
    <source>
        <dbReference type="ARBA" id="ARBA00023286"/>
    </source>
</evidence>
<dbReference type="Proteomes" id="UP001359559">
    <property type="component" value="Unassembled WGS sequence"/>
</dbReference>
<comment type="subunit">
    <text evidence="2">May form heteromers.</text>
</comment>
<comment type="caution">
    <text evidence="15">The sequence shown here is derived from an EMBL/GenBank/DDBJ whole genome shotgun (WGS) entry which is preliminary data.</text>
</comment>
<keyword evidence="5 13" id="KW-1133">Transmembrane helix</keyword>
<evidence type="ECO:0000256" key="7">
    <source>
        <dbReference type="ARBA" id="ARBA00023136"/>
    </source>
</evidence>
<dbReference type="InterPro" id="IPR015683">
    <property type="entry name" value="Ionotropic_Glu_rcpt"/>
</dbReference>
<accession>A0AAN9PTT2</accession>
<evidence type="ECO:0000256" key="2">
    <source>
        <dbReference type="ARBA" id="ARBA00011095"/>
    </source>
</evidence>
<proteinExistence type="predicted"/>
<dbReference type="FunFam" id="3.40.50.2300:FF:000188">
    <property type="entry name" value="Glutamate receptor"/>
    <property type="match status" value="1"/>
</dbReference>
<dbReference type="Gene3D" id="1.10.287.70">
    <property type="match status" value="1"/>
</dbReference>
<evidence type="ECO:0000313" key="16">
    <source>
        <dbReference type="Proteomes" id="UP001359559"/>
    </source>
</evidence>
<evidence type="ECO:0000256" key="4">
    <source>
        <dbReference type="ARBA" id="ARBA00022692"/>
    </source>
</evidence>
<evidence type="ECO:0000256" key="1">
    <source>
        <dbReference type="ARBA" id="ARBA00004141"/>
    </source>
</evidence>
<dbReference type="SUPFAM" id="SSF53850">
    <property type="entry name" value="Periplasmic binding protein-like II"/>
    <property type="match status" value="1"/>
</dbReference>
<name>A0AAN9PTT2_CLITE</name>
<dbReference type="Gene3D" id="3.40.50.2300">
    <property type="match status" value="1"/>
</dbReference>
<evidence type="ECO:0000256" key="5">
    <source>
        <dbReference type="ARBA" id="ARBA00022989"/>
    </source>
</evidence>
<dbReference type="InterPro" id="IPR028082">
    <property type="entry name" value="Peripla_BP_I"/>
</dbReference>
<keyword evidence="3" id="KW-0813">Transport</keyword>
<comment type="function">
    <text evidence="12">Glutamate-gated receptor that probably acts as a non-selective cation channel. May be involved in light-signal transduction and calcium homeostasis via the regulation of calcium influx into cells.</text>
</comment>
<protein>
    <recommendedName>
        <fullName evidence="14">Ionotropic glutamate receptor C-terminal domain-containing protein</fullName>
    </recommendedName>
</protein>
<keyword evidence="16" id="KW-1185">Reference proteome</keyword>
<dbReference type="SMART" id="SM00079">
    <property type="entry name" value="PBPe"/>
    <property type="match status" value="1"/>
</dbReference>
<dbReference type="InterPro" id="IPR001320">
    <property type="entry name" value="Iontro_rcpt_C"/>
</dbReference>
<keyword evidence="7 13" id="KW-0472">Membrane</keyword>
<dbReference type="PANTHER" id="PTHR34836:SF1">
    <property type="entry name" value="OS09G0428600 PROTEIN"/>
    <property type="match status" value="1"/>
</dbReference>
<evidence type="ECO:0000256" key="3">
    <source>
        <dbReference type="ARBA" id="ARBA00022448"/>
    </source>
</evidence>